<proteinExistence type="predicted"/>
<reference evidence="3" key="2">
    <citation type="journal article" date="2020" name="Nat. Commun.">
        <title>Large-scale genome sequencing of mycorrhizal fungi provides insights into the early evolution of symbiotic traits.</title>
        <authorList>
            <person name="Miyauchi S."/>
            <person name="Kiss E."/>
            <person name="Kuo A."/>
            <person name="Drula E."/>
            <person name="Kohler A."/>
            <person name="Sanchez-Garcia M."/>
            <person name="Morin E."/>
            <person name="Andreopoulos B."/>
            <person name="Barry K.W."/>
            <person name="Bonito G."/>
            <person name="Buee M."/>
            <person name="Carver A."/>
            <person name="Chen C."/>
            <person name="Cichocki N."/>
            <person name="Clum A."/>
            <person name="Culley D."/>
            <person name="Crous P.W."/>
            <person name="Fauchery L."/>
            <person name="Girlanda M."/>
            <person name="Hayes R.D."/>
            <person name="Keri Z."/>
            <person name="LaButti K."/>
            <person name="Lipzen A."/>
            <person name="Lombard V."/>
            <person name="Magnuson J."/>
            <person name="Maillard F."/>
            <person name="Murat C."/>
            <person name="Nolan M."/>
            <person name="Ohm R.A."/>
            <person name="Pangilinan J."/>
            <person name="Pereira M.F."/>
            <person name="Perotto S."/>
            <person name="Peter M."/>
            <person name="Pfister S."/>
            <person name="Riley R."/>
            <person name="Sitrit Y."/>
            <person name="Stielow J.B."/>
            <person name="Szollosi G."/>
            <person name="Zifcakova L."/>
            <person name="Stursova M."/>
            <person name="Spatafora J.W."/>
            <person name="Tedersoo L."/>
            <person name="Vaario L.M."/>
            <person name="Yamada A."/>
            <person name="Yan M."/>
            <person name="Wang P."/>
            <person name="Xu J."/>
            <person name="Bruns T."/>
            <person name="Baldrian P."/>
            <person name="Vilgalys R."/>
            <person name="Dunand C."/>
            <person name="Henrissat B."/>
            <person name="Grigoriev I.V."/>
            <person name="Hibbett D."/>
            <person name="Nagy L.G."/>
            <person name="Martin F.M."/>
        </authorList>
    </citation>
    <scope>NUCLEOTIDE SEQUENCE</scope>
    <source>
        <strain evidence="3">Prilba</strain>
    </source>
</reference>
<accession>A0A9P5MX33</accession>
<dbReference type="AlphaFoldDB" id="A0A9P5MX33"/>
<sequence>MRATLHISLLAATLSPSLVQSSPIPFTQNYNSSPRSSAQALADTSRPGGVFSSRNLLTHGGSRSYGLGFLDLGSNNGGNGGDASSGNSYAQGGDHHGDEDNHPAGGGGPPTIDLGPMGDQPPPEPTGDANPKPGGQDPGESAPPHHESKDGVDPNVGDGGSKSVDESTPGKTTNADNPAPPPPKPGLDPGAGKSTPEIPVFLGPTNSNPPPGSSGPPSDAPQDLGYPGDEGRNGYTEDTSCDDLFGESLINLMSNNGGDGGDAFGDGGSGSNSAYSGAGGDASGGSVNAYPALINILSNNGGDGGNAKSGDSFSKRHGSASYSGSGGKASGGSVKKPCSKRRSVSQPTDSGTSGNGFTSSRSGGSLLAVQRKWDGRSEAYSGKGGDASGGSVKGEHGLINIGSGNGGHGGDASSGFAYANGSGAKAYSGAGGKATGGDIDRRALNVRASKASYLRFSPQGKYGREHHDSDGLVNVWSGNGGDGGNAQSGNAFASGYGASAHSGPGGDASGGSVTDDRYEKVGRRDGGNGRDSGAEAYTGAGGKASGGSVEGKGGLINLFSGNGGDGGDASSGDAFAYSEGAKAKAYSGPGGDASGGSVKDEKSGYGHGYRSGGPVDVTSGNGGDGGDASSGNAVAVSHG</sequence>
<feature type="signal peptide" evidence="2">
    <location>
        <begin position="1"/>
        <end position="21"/>
    </location>
</feature>
<name>A0A9P5MX33_9AGAM</name>
<feature type="region of interest" description="Disordered" evidence="1">
    <location>
        <begin position="78"/>
        <end position="415"/>
    </location>
</feature>
<keyword evidence="4" id="KW-1185">Reference proteome</keyword>
<feature type="compositionally biased region" description="Gly residues" evidence="1">
    <location>
        <begin position="539"/>
        <end position="554"/>
    </location>
</feature>
<protein>
    <submittedName>
        <fullName evidence="3">Uncharacterized protein</fullName>
    </submittedName>
</protein>
<organism evidence="3 4">
    <name type="scientific">Russula ochroleuca</name>
    <dbReference type="NCBI Taxonomy" id="152965"/>
    <lineage>
        <taxon>Eukaryota</taxon>
        <taxon>Fungi</taxon>
        <taxon>Dikarya</taxon>
        <taxon>Basidiomycota</taxon>
        <taxon>Agaricomycotina</taxon>
        <taxon>Agaricomycetes</taxon>
        <taxon>Russulales</taxon>
        <taxon>Russulaceae</taxon>
        <taxon>Russula</taxon>
    </lineage>
</organism>
<feature type="compositionally biased region" description="Basic and acidic residues" evidence="1">
    <location>
        <begin position="514"/>
        <end position="528"/>
    </location>
</feature>
<feature type="compositionally biased region" description="Basic and acidic residues" evidence="1">
    <location>
        <begin position="93"/>
        <end position="102"/>
    </location>
</feature>
<evidence type="ECO:0000313" key="4">
    <source>
        <dbReference type="Proteomes" id="UP000759537"/>
    </source>
</evidence>
<feature type="compositionally biased region" description="Polar residues" evidence="1">
    <location>
        <begin position="344"/>
        <end position="363"/>
    </location>
</feature>
<feature type="compositionally biased region" description="Gly residues" evidence="1">
    <location>
        <begin position="403"/>
        <end position="412"/>
    </location>
</feature>
<evidence type="ECO:0000256" key="1">
    <source>
        <dbReference type="SAM" id="MobiDB-lite"/>
    </source>
</evidence>
<keyword evidence="2" id="KW-0732">Signal</keyword>
<comment type="caution">
    <text evidence="3">The sequence shown here is derived from an EMBL/GenBank/DDBJ whole genome shotgun (WGS) entry which is preliminary data.</text>
</comment>
<evidence type="ECO:0000313" key="3">
    <source>
        <dbReference type="EMBL" id="KAF8480975.1"/>
    </source>
</evidence>
<feature type="compositionally biased region" description="Gly residues" evidence="1">
    <location>
        <begin position="257"/>
        <end position="270"/>
    </location>
</feature>
<evidence type="ECO:0000256" key="2">
    <source>
        <dbReference type="SAM" id="SignalP"/>
    </source>
</evidence>
<feature type="compositionally biased region" description="Low complexity" evidence="1">
    <location>
        <begin position="629"/>
        <end position="639"/>
    </location>
</feature>
<feature type="region of interest" description="Disordered" evidence="1">
    <location>
        <begin position="455"/>
        <end position="639"/>
    </location>
</feature>
<gene>
    <name evidence="3" type="ORF">DFH94DRAFT_828471</name>
</gene>
<dbReference type="EMBL" id="WHVB01000007">
    <property type="protein sequence ID" value="KAF8480975.1"/>
    <property type="molecule type" value="Genomic_DNA"/>
</dbReference>
<reference evidence="3" key="1">
    <citation type="submission" date="2019-10" db="EMBL/GenBank/DDBJ databases">
        <authorList>
            <consortium name="DOE Joint Genome Institute"/>
            <person name="Kuo A."/>
            <person name="Miyauchi S."/>
            <person name="Kiss E."/>
            <person name="Drula E."/>
            <person name="Kohler A."/>
            <person name="Sanchez-Garcia M."/>
            <person name="Andreopoulos B."/>
            <person name="Barry K.W."/>
            <person name="Bonito G."/>
            <person name="Buee M."/>
            <person name="Carver A."/>
            <person name="Chen C."/>
            <person name="Cichocki N."/>
            <person name="Clum A."/>
            <person name="Culley D."/>
            <person name="Crous P.W."/>
            <person name="Fauchery L."/>
            <person name="Girlanda M."/>
            <person name="Hayes R."/>
            <person name="Keri Z."/>
            <person name="LaButti K."/>
            <person name="Lipzen A."/>
            <person name="Lombard V."/>
            <person name="Magnuson J."/>
            <person name="Maillard F."/>
            <person name="Morin E."/>
            <person name="Murat C."/>
            <person name="Nolan M."/>
            <person name="Ohm R."/>
            <person name="Pangilinan J."/>
            <person name="Pereira M."/>
            <person name="Perotto S."/>
            <person name="Peter M."/>
            <person name="Riley R."/>
            <person name="Sitrit Y."/>
            <person name="Stielow B."/>
            <person name="Szollosi G."/>
            <person name="Zifcakova L."/>
            <person name="Stursova M."/>
            <person name="Spatafora J.W."/>
            <person name="Tedersoo L."/>
            <person name="Vaario L.-M."/>
            <person name="Yamada A."/>
            <person name="Yan M."/>
            <person name="Wang P."/>
            <person name="Xu J."/>
            <person name="Bruns T."/>
            <person name="Baldrian P."/>
            <person name="Vilgalys R."/>
            <person name="Henrissat B."/>
            <person name="Grigoriev I.V."/>
            <person name="Hibbett D."/>
            <person name="Nagy L.G."/>
            <person name="Martin F.M."/>
        </authorList>
    </citation>
    <scope>NUCLEOTIDE SEQUENCE</scope>
    <source>
        <strain evidence="3">Prilba</strain>
    </source>
</reference>
<feature type="compositionally biased region" description="Basic and acidic residues" evidence="1">
    <location>
        <begin position="143"/>
        <end position="152"/>
    </location>
</feature>
<feature type="compositionally biased region" description="Gly residues" evidence="1">
    <location>
        <begin position="382"/>
        <end position="392"/>
    </location>
</feature>
<dbReference type="OrthoDB" id="3264813at2759"/>
<dbReference type="Proteomes" id="UP000759537">
    <property type="component" value="Unassembled WGS sequence"/>
</dbReference>
<feature type="chain" id="PRO_5040487643" evidence="2">
    <location>
        <begin position="22"/>
        <end position="639"/>
    </location>
</feature>